<gene>
    <name evidence="2" type="ORF">BEWA_030440</name>
</gene>
<dbReference type="Proteomes" id="UP000031512">
    <property type="component" value="Chromosome 1"/>
</dbReference>
<evidence type="ECO:0000313" key="3">
    <source>
        <dbReference type="Proteomes" id="UP000031512"/>
    </source>
</evidence>
<keyword evidence="3" id="KW-1185">Reference proteome</keyword>
<dbReference type="VEuPathDB" id="PiroplasmaDB:BEWA_030440"/>
<dbReference type="GeneID" id="15806965"/>
<dbReference type="AlphaFoldDB" id="L0AYU1"/>
<dbReference type="RefSeq" id="XP_004829857.1">
    <property type="nucleotide sequence ID" value="XM_004829800.1"/>
</dbReference>
<dbReference type="eggNOG" id="ENOG502QX8R">
    <property type="taxonomic scope" value="Eukaryota"/>
</dbReference>
<organism evidence="2 3">
    <name type="scientific">Theileria equi strain WA</name>
    <dbReference type="NCBI Taxonomy" id="1537102"/>
    <lineage>
        <taxon>Eukaryota</taxon>
        <taxon>Sar</taxon>
        <taxon>Alveolata</taxon>
        <taxon>Apicomplexa</taxon>
        <taxon>Aconoidasida</taxon>
        <taxon>Piroplasmida</taxon>
        <taxon>Theileriidae</taxon>
        <taxon>Theileria</taxon>
    </lineage>
</organism>
<evidence type="ECO:0008006" key="4">
    <source>
        <dbReference type="Google" id="ProtNLM"/>
    </source>
</evidence>
<evidence type="ECO:0000313" key="2">
    <source>
        <dbReference type="EMBL" id="AFZ80191.1"/>
    </source>
</evidence>
<protein>
    <recommendedName>
        <fullName evidence="4">Lon N-terminal domain-containing protein</fullName>
    </recommendedName>
</protein>
<dbReference type="OrthoDB" id="363961at2759"/>
<reference evidence="2 3" key="1">
    <citation type="journal article" date="2012" name="BMC Genomics">
        <title>Comparative genomic analysis and phylogenetic position of Theileria equi.</title>
        <authorList>
            <person name="Kappmeyer L.S."/>
            <person name="Thiagarajan M."/>
            <person name="Herndon D.R."/>
            <person name="Ramsay J.D."/>
            <person name="Caler E."/>
            <person name="Djikeng A."/>
            <person name="Gillespie J.J."/>
            <person name="Lau A.O."/>
            <person name="Roalson E.H."/>
            <person name="Silva J.C."/>
            <person name="Silva M.G."/>
            <person name="Suarez C.E."/>
            <person name="Ueti M.W."/>
            <person name="Nene V.M."/>
            <person name="Mealey R.H."/>
            <person name="Knowles D.P."/>
            <person name="Brayton K.A."/>
        </authorList>
    </citation>
    <scope>NUCLEOTIDE SEQUENCE [LARGE SCALE GENOMIC DNA]</scope>
    <source>
        <strain evidence="2 3">WA</strain>
    </source>
</reference>
<name>L0AYU1_THEEQ</name>
<sequence length="442" mass="49675">MVTGRRKSALYADDKGGDTIKPSGGYEEGVDYKETMEEEERESMDYIDRMAFDVPDSTQDESNQSTDGYFDWKGIADDSTPEKESVSEKGIEISAVPDASQDDVIKTANVDGKKVNDVEVGNRPIKSGSGMDMDFQVEDYELGVTNGRLNEWPLEWVPGEKVCGFFPILIDEYSLNPSPLQIGFEEPIRFRGKHVESTFNSIVDKVGDKEVFGMCFLNPNSGQLAPLAVYAELLSKKTIVDGGGESLEVVGRVLGRVLINKILLEEPFIKAKICPMEDKPGLENPDNIPKIVDEITNLYGLCNELEAQIMELIEQPYAVIRINNRKPLFNIIDERLGKFMVDPKAVNQGFAQIAAYAAFDHHLSACERYDALVMQNSEDRLRFVRDHLKIKIRQLTILKNAPRDRLEDLVKHFRDIRYSEESARDAGKAIADKYSVDLGLDQ</sequence>
<accession>L0AYU1</accession>
<proteinExistence type="predicted"/>
<dbReference type="KEGG" id="beq:BEWA_030440"/>
<feature type="region of interest" description="Disordered" evidence="1">
    <location>
        <begin position="1"/>
        <end position="28"/>
    </location>
</feature>
<evidence type="ECO:0000256" key="1">
    <source>
        <dbReference type="SAM" id="MobiDB-lite"/>
    </source>
</evidence>
<dbReference type="EMBL" id="CP001669">
    <property type="protein sequence ID" value="AFZ80191.1"/>
    <property type="molecule type" value="Genomic_DNA"/>
</dbReference>